<reference evidence="1" key="1">
    <citation type="submission" date="2020-05" db="EMBL/GenBank/DDBJ databases">
        <authorList>
            <person name="Chiriac C."/>
            <person name="Salcher M."/>
            <person name="Ghai R."/>
            <person name="Kavagutti S V."/>
        </authorList>
    </citation>
    <scope>NUCLEOTIDE SEQUENCE</scope>
</reference>
<sequence length="135" mass="14771">MDLASFFRLARTFKPYTPTLTASSGTLSNIDIQQADYTKIGEIIVVLISVTYDLSVSNAVSLKMTLPFKLREISGRTGTIFMPVPFGGIIGQGEAAYCRSHDQDSIDVLPCNAASNITIGLRRLLIGGFFYQQEI</sequence>
<gene>
    <name evidence="1" type="ORF">UFOVP1365_28</name>
</gene>
<evidence type="ECO:0000313" key="1">
    <source>
        <dbReference type="EMBL" id="CAB4203036.1"/>
    </source>
</evidence>
<protein>
    <submittedName>
        <fullName evidence="1">Uncharacterized protein</fullName>
    </submittedName>
</protein>
<dbReference type="EMBL" id="LR797316">
    <property type="protein sequence ID" value="CAB4203036.1"/>
    <property type="molecule type" value="Genomic_DNA"/>
</dbReference>
<organism evidence="1">
    <name type="scientific">uncultured Caudovirales phage</name>
    <dbReference type="NCBI Taxonomy" id="2100421"/>
    <lineage>
        <taxon>Viruses</taxon>
        <taxon>Duplodnaviria</taxon>
        <taxon>Heunggongvirae</taxon>
        <taxon>Uroviricota</taxon>
        <taxon>Caudoviricetes</taxon>
        <taxon>Peduoviridae</taxon>
        <taxon>Maltschvirus</taxon>
        <taxon>Maltschvirus maltsch</taxon>
    </lineage>
</organism>
<proteinExistence type="predicted"/>
<accession>A0A6J5RWS8</accession>
<name>A0A6J5RWS8_9CAUD</name>